<dbReference type="Proteomes" id="UP000595074">
    <property type="component" value="Chromosome"/>
</dbReference>
<proteinExistence type="predicted"/>
<gene>
    <name evidence="2" type="ORF">IMZ28_03210</name>
</gene>
<reference evidence="2 3" key="1">
    <citation type="submission" date="2020-10" db="EMBL/GenBank/DDBJ databases">
        <title>The genome of sulfurovum sp.</title>
        <authorList>
            <person name="Xie S."/>
            <person name="Shao Z."/>
            <person name="Jiang L."/>
        </authorList>
    </citation>
    <scope>NUCLEOTIDE SEQUENCE [LARGE SCALE GENOMIC DNA]</scope>
    <source>
        <strain evidence="2 3">ST-419</strain>
    </source>
</reference>
<protein>
    <submittedName>
        <fullName evidence="2">Uncharacterized protein</fullName>
    </submittedName>
</protein>
<organism evidence="2 3">
    <name type="scientific">Sulfurovum indicum</name>
    <dbReference type="NCBI Taxonomy" id="2779528"/>
    <lineage>
        <taxon>Bacteria</taxon>
        <taxon>Pseudomonadati</taxon>
        <taxon>Campylobacterota</taxon>
        <taxon>Epsilonproteobacteria</taxon>
        <taxon>Campylobacterales</taxon>
        <taxon>Sulfurovaceae</taxon>
        <taxon>Sulfurovum</taxon>
    </lineage>
</organism>
<dbReference type="RefSeq" id="WP_197549310.1">
    <property type="nucleotide sequence ID" value="NZ_CP063164.1"/>
</dbReference>
<evidence type="ECO:0000256" key="1">
    <source>
        <dbReference type="SAM" id="MobiDB-lite"/>
    </source>
</evidence>
<sequence length="108" mass="12680">MHAVWPTNKAKSDISPKGSHDSYSQAHQSDPKEVKGSSLVGSAAEHVEREALFATRREKIEARKQYQKERYEWRRRLNKVLQQAKKDGDYSKYNMIKEMEPDKELFLK</sequence>
<evidence type="ECO:0000313" key="2">
    <source>
        <dbReference type="EMBL" id="QOR62492.1"/>
    </source>
</evidence>
<evidence type="ECO:0000313" key="3">
    <source>
        <dbReference type="Proteomes" id="UP000595074"/>
    </source>
</evidence>
<dbReference type="AlphaFoldDB" id="A0A7M1S5Y4"/>
<accession>A0A7M1S5Y4</accession>
<keyword evidence="3" id="KW-1185">Reference proteome</keyword>
<feature type="compositionally biased region" description="Basic and acidic residues" evidence="1">
    <location>
        <begin position="10"/>
        <end position="20"/>
    </location>
</feature>
<name>A0A7M1S5Y4_9BACT</name>
<dbReference type="EMBL" id="CP063164">
    <property type="protein sequence ID" value="QOR62492.1"/>
    <property type="molecule type" value="Genomic_DNA"/>
</dbReference>
<feature type="region of interest" description="Disordered" evidence="1">
    <location>
        <begin position="1"/>
        <end position="42"/>
    </location>
</feature>
<dbReference type="KEGG" id="sinu:IMZ28_03210"/>